<gene>
    <name evidence="1" type="ORF">Purlil1_8209</name>
</gene>
<name>A0ABR0BU43_PURLI</name>
<proteinExistence type="predicted"/>
<accession>A0ABR0BU43</accession>
<dbReference type="Proteomes" id="UP001287286">
    <property type="component" value="Unassembled WGS sequence"/>
</dbReference>
<reference evidence="1 2" key="1">
    <citation type="journal article" date="2024" name="Microbiol. Resour. Announc.">
        <title>Genome annotations for the ascomycete fungi Trichoderma harzianum, Trichoderma aggressivum, and Purpureocillium lilacinum.</title>
        <authorList>
            <person name="Beijen E.P.W."/>
            <person name="Ohm R.A."/>
        </authorList>
    </citation>
    <scope>NUCLEOTIDE SEQUENCE [LARGE SCALE GENOMIC DNA]</scope>
    <source>
        <strain evidence="1 2">CBS 150709</strain>
    </source>
</reference>
<keyword evidence="2" id="KW-1185">Reference proteome</keyword>
<sequence>MDVCGKLGKPACNRIERLESVGRCGARPSARPSARRCLAVAIGSEGGCPLSYRGKALSLGPGGVAARWTMEPNLARMPIPGGEPEGPSAGAGASPCLASPVQLSKAPARALRKRTGQARLAAGRSLIRDTAGGPNAGGRFQVRCQQRDPCTESVGSDNLTQAVLQMLSVTSGTTALARWRTPTPCSQMACIPFVQRPPRRPNRALTSPLTSISQRLHLVQSRHLNAQCPTLHFVAITSRVFRLFSASRTITHKLLVRAPRRSTISKYQAT</sequence>
<dbReference type="EMBL" id="JAWRVI010000032">
    <property type="protein sequence ID" value="KAK4087361.1"/>
    <property type="molecule type" value="Genomic_DNA"/>
</dbReference>
<comment type="caution">
    <text evidence="1">The sequence shown here is derived from an EMBL/GenBank/DDBJ whole genome shotgun (WGS) entry which is preliminary data.</text>
</comment>
<evidence type="ECO:0000313" key="1">
    <source>
        <dbReference type="EMBL" id="KAK4087361.1"/>
    </source>
</evidence>
<organism evidence="1 2">
    <name type="scientific">Purpureocillium lilacinum</name>
    <name type="common">Paecilomyces lilacinus</name>
    <dbReference type="NCBI Taxonomy" id="33203"/>
    <lineage>
        <taxon>Eukaryota</taxon>
        <taxon>Fungi</taxon>
        <taxon>Dikarya</taxon>
        <taxon>Ascomycota</taxon>
        <taxon>Pezizomycotina</taxon>
        <taxon>Sordariomycetes</taxon>
        <taxon>Hypocreomycetidae</taxon>
        <taxon>Hypocreales</taxon>
        <taxon>Ophiocordycipitaceae</taxon>
        <taxon>Purpureocillium</taxon>
    </lineage>
</organism>
<evidence type="ECO:0000313" key="2">
    <source>
        <dbReference type="Proteomes" id="UP001287286"/>
    </source>
</evidence>
<protein>
    <submittedName>
        <fullName evidence="1">Uncharacterized protein</fullName>
    </submittedName>
</protein>